<dbReference type="NCBIfam" id="TIGR02504">
    <property type="entry name" value="NrdJ_Z"/>
    <property type="match status" value="1"/>
</dbReference>
<proteinExistence type="inferred from homology"/>
<dbReference type="Pfam" id="PF08471">
    <property type="entry name" value="Ribonuc_red_2_N"/>
    <property type="match status" value="1"/>
</dbReference>
<feature type="region of interest" description="Disordered" evidence="14">
    <location>
        <begin position="863"/>
        <end position="891"/>
    </location>
</feature>
<comment type="similarity">
    <text evidence="2 13">Belongs to the ribonucleoside diphosphate reductase class-2 family.</text>
</comment>
<dbReference type="InterPro" id="IPR024434">
    <property type="entry name" value="TSCPD_dom"/>
</dbReference>
<evidence type="ECO:0000313" key="18">
    <source>
        <dbReference type="EMBL" id="PJE51307.1"/>
    </source>
</evidence>
<comment type="function">
    <text evidence="11 13">Catalyzes the reduction of ribonucleotides to deoxyribonucleotides. May function to provide a pool of deoxyribonucleotide precursors for DNA repair during oxygen limitation and/or for immediate growth after restoration of oxygen.</text>
</comment>
<dbReference type="Proteomes" id="UP000228496">
    <property type="component" value="Unassembled WGS sequence"/>
</dbReference>
<keyword evidence="9" id="KW-1015">Disulfide bond</keyword>
<reference evidence="18 19" key="1">
    <citation type="submission" date="2017-09" db="EMBL/GenBank/DDBJ databases">
        <title>Depth-based differentiation of microbial function through sediment-hosted aquifers and enrichment of novel symbionts in the deep terrestrial subsurface.</title>
        <authorList>
            <person name="Probst A.J."/>
            <person name="Ladd B."/>
            <person name="Jarett J.K."/>
            <person name="Geller-Mcgrath D.E."/>
            <person name="Sieber C.M."/>
            <person name="Emerson J.B."/>
            <person name="Anantharaman K."/>
            <person name="Thomas B.C."/>
            <person name="Malmstrom R."/>
            <person name="Stieglmeier M."/>
            <person name="Klingl A."/>
            <person name="Woyke T."/>
            <person name="Ryan C.M."/>
            <person name="Banfield J.F."/>
        </authorList>
    </citation>
    <scope>NUCLEOTIDE SEQUENCE [LARGE SCALE GENOMIC DNA]</scope>
    <source>
        <strain evidence="18">CG10_big_fil_rev_8_21_14_0_10_36_16</strain>
    </source>
</reference>
<feature type="region of interest" description="Disordered" evidence="14">
    <location>
        <begin position="1"/>
        <end position="32"/>
    </location>
</feature>
<evidence type="ECO:0000256" key="12">
    <source>
        <dbReference type="ARBA" id="ARBA00047754"/>
    </source>
</evidence>
<keyword evidence="10 13" id="KW-0170">Cobalt</keyword>
<organism evidence="18 19">
    <name type="scientific">Candidatus Yanofskybacteria bacterium CG10_big_fil_rev_8_21_14_0_10_36_16</name>
    <dbReference type="NCBI Taxonomy" id="1975096"/>
    <lineage>
        <taxon>Bacteria</taxon>
        <taxon>Candidatus Yanofskyibacteriota</taxon>
    </lineage>
</organism>
<dbReference type="PRINTS" id="PR01183">
    <property type="entry name" value="RIBORDTASEM1"/>
</dbReference>
<comment type="caution">
    <text evidence="18">The sequence shown here is derived from an EMBL/GenBank/DDBJ whole genome shotgun (WGS) entry which is preliminary data.</text>
</comment>
<feature type="domain" description="TSCPD" evidence="17">
    <location>
        <begin position="746"/>
        <end position="848"/>
    </location>
</feature>
<dbReference type="Pfam" id="PF12637">
    <property type="entry name" value="TSCPD"/>
    <property type="match status" value="1"/>
</dbReference>
<name>A0A2J0Q853_9BACT</name>
<dbReference type="InterPro" id="IPR013344">
    <property type="entry name" value="RNR_NrdJ/NrdZ"/>
</dbReference>
<keyword evidence="5 13" id="KW-0846">Cobalamin</keyword>
<evidence type="ECO:0000256" key="6">
    <source>
        <dbReference type="ARBA" id="ARBA00022634"/>
    </source>
</evidence>
<dbReference type="InterPro" id="IPR000788">
    <property type="entry name" value="RNR_lg_C"/>
</dbReference>
<evidence type="ECO:0000256" key="11">
    <source>
        <dbReference type="ARBA" id="ARBA00025437"/>
    </source>
</evidence>
<evidence type="ECO:0000256" key="8">
    <source>
        <dbReference type="ARBA" id="ARBA00023002"/>
    </source>
</evidence>
<dbReference type="SUPFAM" id="SSF51998">
    <property type="entry name" value="PFL-like glycyl radical enzymes"/>
    <property type="match status" value="1"/>
</dbReference>
<evidence type="ECO:0000256" key="13">
    <source>
        <dbReference type="RuleBase" id="RU364064"/>
    </source>
</evidence>
<dbReference type="InterPro" id="IPR013678">
    <property type="entry name" value="RNR_2_N"/>
</dbReference>
<feature type="compositionally biased region" description="Polar residues" evidence="14">
    <location>
        <begin position="1"/>
        <end position="13"/>
    </location>
</feature>
<comment type="catalytic activity">
    <reaction evidence="12 13">
        <text>a 2'-deoxyribonucleoside 5'-diphosphate + [thioredoxin]-disulfide + H2O = a ribonucleoside 5'-diphosphate + [thioredoxin]-dithiol</text>
        <dbReference type="Rhea" id="RHEA:23252"/>
        <dbReference type="Rhea" id="RHEA-COMP:10698"/>
        <dbReference type="Rhea" id="RHEA-COMP:10700"/>
        <dbReference type="ChEBI" id="CHEBI:15377"/>
        <dbReference type="ChEBI" id="CHEBI:29950"/>
        <dbReference type="ChEBI" id="CHEBI:50058"/>
        <dbReference type="ChEBI" id="CHEBI:57930"/>
        <dbReference type="ChEBI" id="CHEBI:73316"/>
        <dbReference type="EC" id="1.17.4.1"/>
    </reaction>
</comment>
<feature type="domain" description="Ribonucleotide reductase large subunit C-terminal" evidence="15">
    <location>
        <begin position="168"/>
        <end position="715"/>
    </location>
</feature>
<protein>
    <recommendedName>
        <fullName evidence="4 13">Vitamin B12-dependent ribonucleotide reductase</fullName>
        <ecNumber evidence="3 13">1.17.4.1</ecNumber>
    </recommendedName>
</protein>
<dbReference type="NCBIfam" id="NF005122">
    <property type="entry name" value="PRK06556.1"/>
    <property type="match status" value="1"/>
</dbReference>
<dbReference type="GO" id="GO:0004748">
    <property type="term" value="F:ribonucleoside-diphosphate reductase activity, thioredoxin disulfide as acceptor"/>
    <property type="evidence" value="ECO:0007669"/>
    <property type="project" value="UniProtKB-EC"/>
</dbReference>
<evidence type="ECO:0000256" key="9">
    <source>
        <dbReference type="ARBA" id="ARBA00023157"/>
    </source>
</evidence>
<evidence type="ECO:0000256" key="3">
    <source>
        <dbReference type="ARBA" id="ARBA00012274"/>
    </source>
</evidence>
<keyword evidence="6 13" id="KW-0237">DNA synthesis</keyword>
<dbReference type="EMBL" id="PCXQ01000003">
    <property type="protein sequence ID" value="PJE51307.1"/>
    <property type="molecule type" value="Genomic_DNA"/>
</dbReference>
<dbReference type="Gene3D" id="3.20.70.20">
    <property type="match status" value="1"/>
</dbReference>
<gene>
    <name evidence="18" type="ORF">COV29_00950</name>
</gene>
<dbReference type="EC" id="1.17.4.1" evidence="3 13"/>
<dbReference type="InterPro" id="IPR050862">
    <property type="entry name" value="RdRp_reductase_class-2"/>
</dbReference>
<evidence type="ECO:0000256" key="2">
    <source>
        <dbReference type="ARBA" id="ARBA00007405"/>
    </source>
</evidence>
<dbReference type="PANTHER" id="PTHR43371">
    <property type="entry name" value="VITAMIN B12-DEPENDENT RIBONUCLEOTIDE REDUCTASE"/>
    <property type="match status" value="1"/>
</dbReference>
<evidence type="ECO:0000313" key="19">
    <source>
        <dbReference type="Proteomes" id="UP000228496"/>
    </source>
</evidence>
<dbReference type="AlphaFoldDB" id="A0A2J0Q853"/>
<evidence type="ECO:0000256" key="1">
    <source>
        <dbReference type="ARBA" id="ARBA00001922"/>
    </source>
</evidence>
<evidence type="ECO:0000259" key="17">
    <source>
        <dbReference type="Pfam" id="PF12637"/>
    </source>
</evidence>
<evidence type="ECO:0000256" key="7">
    <source>
        <dbReference type="ARBA" id="ARBA00022741"/>
    </source>
</evidence>
<dbReference type="GO" id="GO:0031419">
    <property type="term" value="F:cobalamin binding"/>
    <property type="evidence" value="ECO:0007669"/>
    <property type="project" value="UniProtKB-KW"/>
</dbReference>
<evidence type="ECO:0000259" key="15">
    <source>
        <dbReference type="Pfam" id="PF02867"/>
    </source>
</evidence>
<comment type="cofactor">
    <cofactor evidence="1 13">
        <name>adenosylcob(III)alamin</name>
        <dbReference type="ChEBI" id="CHEBI:18408"/>
    </cofactor>
</comment>
<evidence type="ECO:0000256" key="10">
    <source>
        <dbReference type="ARBA" id="ARBA00023285"/>
    </source>
</evidence>
<accession>A0A2J0Q853</accession>
<feature type="domain" description="Ribonucleotide reductase class II vitamin B12-dependent N-terminal" evidence="16">
    <location>
        <begin position="56"/>
        <end position="147"/>
    </location>
</feature>
<evidence type="ECO:0000256" key="4">
    <source>
        <dbReference type="ARBA" id="ARBA00014409"/>
    </source>
</evidence>
<dbReference type="GO" id="GO:0050897">
    <property type="term" value="F:cobalt ion binding"/>
    <property type="evidence" value="ECO:0007669"/>
    <property type="project" value="InterPro"/>
</dbReference>
<evidence type="ECO:0000256" key="5">
    <source>
        <dbReference type="ARBA" id="ARBA00022628"/>
    </source>
</evidence>
<keyword evidence="7 13" id="KW-0547">Nucleotide-binding</keyword>
<evidence type="ECO:0000256" key="14">
    <source>
        <dbReference type="SAM" id="MobiDB-lite"/>
    </source>
</evidence>
<dbReference type="GO" id="GO:0071897">
    <property type="term" value="P:DNA biosynthetic process"/>
    <property type="evidence" value="ECO:0007669"/>
    <property type="project" value="UniProtKB-KW"/>
</dbReference>
<evidence type="ECO:0000259" key="16">
    <source>
        <dbReference type="Pfam" id="PF08471"/>
    </source>
</evidence>
<sequence>MESQYQPQPQQKDFFTEEAEYQNKNKETGNGIARGLSWPRSFGYGDPYEHIEWDVRNAKIAKHTGEVVFEQKNVEVPSFWSQTATDIVASKYFRGRLDSPERERSARQMVDRVVNTISDWGWRDGYFATREDNENFRQDLKYILINQYGSFNSPVWFNVGVYEKPQCSACFILKVEDTMESILEWYETEGWIFKGGSGSGLDISSLRSSKEALSKGGYSSGPVSFMKGADGVANSIRSGGTTRRAAKMVVLKVDHPDIKSFIYSKKIIEDMSKMLVKAGVENSIEGNMFDPYTLLPYQNANNSVRVTDEFMHAVENDDDWELKAITSGEILETVKAREVMNWIADAAWHSADPGMQYHTTINNWHTCPNSGPITASNPCSEYMHIDNSACNLASINLIKFLNADGTFNVDGYKKVIDTFITAQEILVGNSSYPTKKIEKNAQDYRQLGLGYTNLGALLMNMGYAYDSEEGRAVGGAVTSILSGRAYLMSSKIAAIAGPFAGYEMNREPMLNVIKMHKDSAEDLGRDIHERSLLRDFELSGESVRAWHEALTYGEKYGYRNAQATVIAPTGTISFMMDADTTGIEPELALVKYKKLVGGGMIKLVNRHVPSALKKLGYSDDQIQEISDYVVEKDTIEGAPGLKSEHFPVFDCSFKAVNGHRSISHHGHLKMMAAAQPFVSGAISKTVNLPKDATVDDIKDCYIEAWKLGLKAVAVYRDGCKGVQPMSTSKDADLVEKVNGYTRIKLPDERPSITHKFSVGNHQGYLTVGFYPGTNKPGETFITMAKEGSTISGLFDTIATLTSMCLQSGIPLKTLVKKFRGLRFEPMGATTNNNLPFAKSFVDYVFTYLGMNFLNDKDRDEIFGPGHNSAGSSLPNMESNDEDDDSKNSLKIKTSKDNKIMVQLASINISEGDSDAPLCECGTLMVKAGSCYSCPNCFSTTGSCQ</sequence>
<dbReference type="Pfam" id="PF02867">
    <property type="entry name" value="Ribonuc_red_lgC"/>
    <property type="match status" value="1"/>
</dbReference>
<keyword evidence="8 13" id="KW-0560">Oxidoreductase</keyword>
<dbReference type="GO" id="GO:0000166">
    <property type="term" value="F:nucleotide binding"/>
    <property type="evidence" value="ECO:0007669"/>
    <property type="project" value="UniProtKB-KW"/>
</dbReference>
<dbReference type="PANTHER" id="PTHR43371:SF1">
    <property type="entry name" value="RIBONUCLEOSIDE-DIPHOSPHATE REDUCTASE"/>
    <property type="match status" value="1"/>
</dbReference>
<dbReference type="CDD" id="cd02888">
    <property type="entry name" value="RNR_II_dimer"/>
    <property type="match status" value="1"/>
</dbReference>